<feature type="binding site" evidence="4">
    <location>
        <position position="236"/>
    </location>
    <ligand>
        <name>Fe cation</name>
        <dbReference type="ChEBI" id="CHEBI:24875"/>
        <label>2</label>
    </ligand>
</feature>
<feature type="binding site" evidence="4">
    <location>
        <position position="134"/>
    </location>
    <ligand>
        <name>Fe cation</name>
        <dbReference type="ChEBI" id="CHEBI:24875"/>
        <label>1</label>
    </ligand>
</feature>
<dbReference type="InterPro" id="IPR030475">
    <property type="entry name" value="RNR_small_AS"/>
</dbReference>
<evidence type="ECO:0000256" key="2">
    <source>
        <dbReference type="PIRNR" id="PIRNR000355"/>
    </source>
</evidence>
<feature type="binding site" evidence="4">
    <location>
        <position position="233"/>
    </location>
    <ligand>
        <name>Fe cation</name>
        <dbReference type="ChEBI" id="CHEBI:24875"/>
        <label>2</label>
    </ligand>
</feature>
<dbReference type="InterPro" id="IPR012348">
    <property type="entry name" value="RNR-like"/>
</dbReference>
<dbReference type="OrthoDB" id="9766544at2"/>
<dbReference type="InterPro" id="IPR033909">
    <property type="entry name" value="RNR_small"/>
</dbReference>
<comment type="similarity">
    <text evidence="1 2">Belongs to the ribonucleoside diphosphate reductase small chain family.</text>
</comment>
<organism evidence="5 6">
    <name type="scientific">Helicobacter trogontum</name>
    <dbReference type="NCBI Taxonomy" id="50960"/>
    <lineage>
        <taxon>Bacteria</taxon>
        <taxon>Pseudomonadati</taxon>
        <taxon>Campylobacterota</taxon>
        <taxon>Epsilonproteobacteria</taxon>
        <taxon>Campylobacterales</taxon>
        <taxon>Helicobacteraceae</taxon>
        <taxon>Helicobacter</taxon>
    </lineage>
</organism>
<dbReference type="UniPathway" id="UPA00326"/>
<dbReference type="GO" id="GO:0009263">
    <property type="term" value="P:deoxyribonucleotide biosynthetic process"/>
    <property type="evidence" value="ECO:0007669"/>
    <property type="project" value="UniProtKB-KW"/>
</dbReference>
<keyword evidence="2 4" id="KW-0408">Iron</keyword>
<dbReference type="NCBIfam" id="NF007184">
    <property type="entry name" value="PRK09614.1-3"/>
    <property type="match status" value="1"/>
</dbReference>
<dbReference type="Gene3D" id="1.10.620.20">
    <property type="entry name" value="Ribonucleotide Reductase, subunit A"/>
    <property type="match status" value="1"/>
</dbReference>
<dbReference type="SUPFAM" id="SSF47240">
    <property type="entry name" value="Ferritin-like"/>
    <property type="match status" value="1"/>
</dbReference>
<gene>
    <name evidence="5" type="ORF">LS81_004135</name>
</gene>
<dbReference type="CDD" id="cd01049">
    <property type="entry name" value="RNRR2"/>
    <property type="match status" value="1"/>
</dbReference>
<dbReference type="InterPro" id="IPR000358">
    <property type="entry name" value="RNR_small_fam"/>
</dbReference>
<comment type="function">
    <text evidence="2">Provides the precursors necessary for DNA synthesis. Catalyzes the biosynthesis of deoxyribonucleotides from the corresponding ribonucleotides.</text>
</comment>
<comment type="cofactor">
    <cofactor evidence="2 4">
        <name>Fe cation</name>
        <dbReference type="ChEBI" id="CHEBI:24875"/>
    </cofactor>
    <text evidence="2 4">Binds 2 iron ions per subunit.</text>
</comment>
<comment type="catalytic activity">
    <reaction evidence="2">
        <text>a 2'-deoxyribonucleoside 5'-diphosphate + [thioredoxin]-disulfide + H2O = a ribonucleoside 5'-diphosphate + [thioredoxin]-dithiol</text>
        <dbReference type="Rhea" id="RHEA:23252"/>
        <dbReference type="Rhea" id="RHEA-COMP:10698"/>
        <dbReference type="Rhea" id="RHEA-COMP:10700"/>
        <dbReference type="ChEBI" id="CHEBI:15377"/>
        <dbReference type="ChEBI" id="CHEBI:29950"/>
        <dbReference type="ChEBI" id="CHEBI:50058"/>
        <dbReference type="ChEBI" id="CHEBI:57930"/>
        <dbReference type="ChEBI" id="CHEBI:73316"/>
        <dbReference type="EC" id="1.17.4.1"/>
    </reaction>
</comment>
<dbReference type="PANTHER" id="PTHR23409">
    <property type="entry name" value="RIBONUCLEOSIDE-DIPHOSPHATE REDUCTASE SMALL CHAIN"/>
    <property type="match status" value="1"/>
</dbReference>
<keyword evidence="2 5" id="KW-0560">Oxidoreductase</keyword>
<evidence type="ECO:0000256" key="4">
    <source>
        <dbReference type="PIRSR" id="PIRSR000355-2"/>
    </source>
</evidence>
<dbReference type="InterPro" id="IPR009078">
    <property type="entry name" value="Ferritin-like_SF"/>
</dbReference>
<feature type="binding site" evidence="4">
    <location>
        <position position="103"/>
    </location>
    <ligand>
        <name>Fe cation</name>
        <dbReference type="ChEBI" id="CHEBI:24875"/>
        <label>1</label>
    </ligand>
</feature>
<reference evidence="5 6" key="1">
    <citation type="journal article" date="2014" name="Genome Announc.">
        <title>Draft genome sequences of eight enterohepatic helicobacter species isolated from both laboratory and wild rodents.</title>
        <authorList>
            <person name="Sheh A."/>
            <person name="Shen Z."/>
            <person name="Fox J.G."/>
        </authorList>
    </citation>
    <scope>NUCLEOTIDE SEQUENCE [LARGE SCALE GENOMIC DNA]</scope>
    <source>
        <strain evidence="5 6">ATCC 700114</strain>
    </source>
</reference>
<evidence type="ECO:0000313" key="6">
    <source>
        <dbReference type="Proteomes" id="UP000029878"/>
    </source>
</evidence>
<dbReference type="PIRSF" id="PIRSF000355">
    <property type="entry name" value="NrdB"/>
    <property type="match status" value="1"/>
</dbReference>
<protein>
    <recommendedName>
        <fullName evidence="2">Ribonucleoside-diphosphate reductase subunit beta</fullName>
        <ecNumber evidence="2">1.17.4.1</ecNumber>
    </recommendedName>
</protein>
<dbReference type="Pfam" id="PF00268">
    <property type="entry name" value="Ribonuc_red_sm"/>
    <property type="match status" value="1"/>
</dbReference>
<dbReference type="EMBL" id="JRPL02000006">
    <property type="protein sequence ID" value="TLD83737.1"/>
    <property type="molecule type" value="Genomic_DNA"/>
</dbReference>
<feature type="binding site" evidence="4">
    <location>
        <position position="137"/>
    </location>
    <ligand>
        <name>Fe cation</name>
        <dbReference type="ChEBI" id="CHEBI:24875"/>
        <label>1</label>
    </ligand>
</feature>
<keyword evidence="2" id="KW-0215">Deoxyribonucleotide synthesis</keyword>
<dbReference type="RefSeq" id="WP_052096393.1">
    <property type="nucleotide sequence ID" value="NZ_FZNG01000025.1"/>
</dbReference>
<evidence type="ECO:0000313" key="5">
    <source>
        <dbReference type="EMBL" id="TLD83737.1"/>
    </source>
</evidence>
<dbReference type="GO" id="GO:0046872">
    <property type="term" value="F:metal ion binding"/>
    <property type="evidence" value="ECO:0007669"/>
    <property type="project" value="UniProtKB-KW"/>
</dbReference>
<comment type="caution">
    <text evidence="5">The sequence shown here is derived from an EMBL/GenBank/DDBJ whole genome shotgun (WGS) entry which is preliminary data.</text>
</comment>
<name>A0A4U8SCP2_9HELI</name>
<feature type="active site" evidence="3">
    <location>
        <position position="141"/>
    </location>
</feature>
<keyword evidence="2 4" id="KW-0479">Metal-binding</keyword>
<dbReference type="PROSITE" id="PS00368">
    <property type="entry name" value="RIBORED_SMALL"/>
    <property type="match status" value="1"/>
</dbReference>
<sequence length="356" mass="42184">MNYESINIDNPSPNNKISRKKIYNPYSTESVNDRRIFGGNPTAIFELNKIKYQWAYNLLRTMFANTWFPEEVNMNQDKRDYMELTLQEKQGYDRALAQLIFMDSLQTNNLTDNINPYITCPEINMLLVRQAFEESLHAQSYAVMVDSISTNTDEIYQMWRKDDKLRAKNDYIADVYANLAKNPTETNLVKAMFANQILEGIYFYSGFAFFYTLARSGKMQNSAEMIRFIQRDEITHLTIFQQMIISTRRERPDLFTKELQDEVMEMFRQAVDLESSWGEYITQGQILGLTSKIIRQYIEYLADKRLKAVNYPILYNTQNPIQWVEEQVNFNNQRTNFFEAKVRNYTRGELTFEDDF</sequence>
<dbReference type="AlphaFoldDB" id="A0A4U8SCP2"/>
<evidence type="ECO:0000256" key="1">
    <source>
        <dbReference type="ARBA" id="ARBA00009303"/>
    </source>
</evidence>
<feature type="binding site" evidence="4">
    <location>
        <position position="134"/>
    </location>
    <ligand>
        <name>Fe cation</name>
        <dbReference type="ChEBI" id="CHEBI:24875"/>
        <label>2</label>
    </ligand>
</feature>
<proteinExistence type="inferred from homology"/>
<accession>A0A4U8SCP2</accession>
<dbReference type="Proteomes" id="UP000029878">
    <property type="component" value="Unassembled WGS sequence"/>
</dbReference>
<dbReference type="EC" id="1.17.4.1" evidence="2"/>
<dbReference type="PANTHER" id="PTHR23409:SF18">
    <property type="entry name" value="RIBONUCLEOSIDE-DIPHOSPHATE REDUCTASE SUBUNIT M2"/>
    <property type="match status" value="1"/>
</dbReference>
<evidence type="ECO:0000256" key="3">
    <source>
        <dbReference type="PIRSR" id="PIRSR000355-1"/>
    </source>
</evidence>
<feature type="binding site" evidence="4">
    <location>
        <position position="199"/>
    </location>
    <ligand>
        <name>Fe cation</name>
        <dbReference type="ChEBI" id="CHEBI:24875"/>
        <label>2</label>
    </ligand>
</feature>
<dbReference type="GO" id="GO:0004748">
    <property type="term" value="F:ribonucleoside-diphosphate reductase activity, thioredoxin disulfide as acceptor"/>
    <property type="evidence" value="ECO:0007669"/>
    <property type="project" value="UniProtKB-EC"/>
</dbReference>